<sequence length="261" mass="29778">MPDQSPATTAEDVVDTFVRTPNTTRIYHDWTGRRPHVTERVMAHSSRAVYNVASAAVKRLASEHPLGGIKAEDGFRVSPIKNWNPDFAFVHLFHFALEQIGRVYSFEEFRSWAAEPDNRWMLYEEADALVRAVQERLGAGGREARDAMVWRIGLAYYSFLRELYTVARLREAGLDMRMHPLADALFRADAWHGHVVFELFVSNNEFRGRKKGAKGILAEGRPELEFVPLRMETQHVFGRVHLPEEAQLKECAEQIRAAAAS</sequence>
<protein>
    <submittedName>
        <fullName evidence="1">Uncharacterized protein</fullName>
    </submittedName>
</protein>
<dbReference type="Proteomes" id="UP001348641">
    <property type="component" value="Unassembled WGS sequence"/>
</dbReference>
<dbReference type="EMBL" id="JAUUCC010000063">
    <property type="protein sequence ID" value="MEE2053153.1"/>
    <property type="molecule type" value="Genomic_DNA"/>
</dbReference>
<proteinExistence type="predicted"/>
<name>A0ABU7KV19_9ACTN</name>
<organism evidence="1 2">
    <name type="scientific">Nocardiopsis tropica</name>
    <dbReference type="NCBI Taxonomy" id="109330"/>
    <lineage>
        <taxon>Bacteria</taxon>
        <taxon>Bacillati</taxon>
        <taxon>Actinomycetota</taxon>
        <taxon>Actinomycetes</taxon>
        <taxon>Streptosporangiales</taxon>
        <taxon>Nocardiopsidaceae</taxon>
        <taxon>Nocardiopsis</taxon>
    </lineage>
</organism>
<evidence type="ECO:0000313" key="1">
    <source>
        <dbReference type="EMBL" id="MEE2053153.1"/>
    </source>
</evidence>
<accession>A0ABU7KV19</accession>
<evidence type="ECO:0000313" key="2">
    <source>
        <dbReference type="Proteomes" id="UP001348641"/>
    </source>
</evidence>
<comment type="caution">
    <text evidence="1">The sequence shown here is derived from an EMBL/GenBank/DDBJ whole genome shotgun (WGS) entry which is preliminary data.</text>
</comment>
<gene>
    <name evidence="1" type="ORF">Q8A49_21865</name>
</gene>
<reference evidence="1 2" key="1">
    <citation type="submission" date="2023-07" db="EMBL/GenBank/DDBJ databases">
        <authorList>
            <person name="Girao M."/>
            <person name="Carvalho M.F."/>
        </authorList>
    </citation>
    <scope>NUCLEOTIDE SEQUENCE [LARGE SCALE GENOMIC DNA]</scope>
    <source>
        <strain evidence="1 2">66/93</strain>
    </source>
</reference>
<dbReference type="RefSeq" id="WP_330160119.1">
    <property type="nucleotide sequence ID" value="NZ_BAAAJA010000008.1"/>
</dbReference>